<dbReference type="AlphaFoldDB" id="A0A5E5B6S5"/>
<dbReference type="RefSeq" id="WP_150809500.1">
    <property type="nucleotide sequence ID" value="NZ_CABPSR010000005.1"/>
</dbReference>
<reference evidence="1 2" key="1">
    <citation type="submission" date="2019-08" db="EMBL/GenBank/DDBJ databases">
        <authorList>
            <person name="Peeters C."/>
        </authorList>
    </citation>
    <scope>NUCLEOTIDE SEQUENCE [LARGE SCALE GENOMIC DNA]</scope>
    <source>
        <strain evidence="1 2">LMG 31121</strain>
    </source>
</reference>
<name>A0A5E5B6S5_9BURK</name>
<evidence type="ECO:0000313" key="1">
    <source>
        <dbReference type="EMBL" id="VVE80060.1"/>
    </source>
</evidence>
<protein>
    <submittedName>
        <fullName evidence="1">Uncharacterized protein</fullName>
    </submittedName>
</protein>
<organism evidence="1 2">
    <name type="scientific">Pandoraea sputorum</name>
    <dbReference type="NCBI Taxonomy" id="93222"/>
    <lineage>
        <taxon>Bacteria</taxon>
        <taxon>Pseudomonadati</taxon>
        <taxon>Pseudomonadota</taxon>
        <taxon>Betaproteobacteria</taxon>
        <taxon>Burkholderiales</taxon>
        <taxon>Burkholderiaceae</taxon>
        <taxon>Pandoraea</taxon>
    </lineage>
</organism>
<sequence>MLSTIWQAARWRATPVLLMSLAACTGVVVDREPVPAVPAVPVGTSAAVTSTSRLPGPDLAYSINRRYGQTPGKCFVASPAFDCSGVMLRPAPAGGADTAFWQIGADEVNAGYARLSYARRDLPAVNLPASVGFVLADRPTAAGNGQPYDYVCGKAPLAQSLPPCPGNADDVGVSLWSVSNPSALAVQAIYYDVANGGQLSQALRYQKQYYDATGQWIPVLKATIGAGTATAFGFDERDQLDWGFAVIRDLEARHADTRMTCPGNTPGYNCAGVLIRITGCGPFHSWNPTQNSIDRNGVSFSFARVDMLMNLTHSGGPGVIMRELQAPTQYPLTWRCAFPVNAGTNSRPSSCGTANQDLRLCDARGITTAALWRTAHGAAPAAGCGLSPSVEQFAVLKELRQTYNNAHNEVVIAAWPQNIPEQLPIEAWFYPTPDARPGAQYIQQDYMEMTGHFMPVLQVVLTNPAGTIYSYHVEDQTGATNTGALLAAPDNWAACQSR</sequence>
<proteinExistence type="predicted"/>
<evidence type="ECO:0000313" key="2">
    <source>
        <dbReference type="Proteomes" id="UP000335538"/>
    </source>
</evidence>
<accession>A0A5E5B6S5</accession>
<dbReference type="Proteomes" id="UP000335538">
    <property type="component" value="Unassembled WGS sequence"/>
</dbReference>
<gene>
    <name evidence="1" type="ORF">PSP31121_02475</name>
</gene>
<dbReference type="EMBL" id="CABPSR010000005">
    <property type="protein sequence ID" value="VVE80060.1"/>
    <property type="molecule type" value="Genomic_DNA"/>
</dbReference>